<dbReference type="Pfam" id="PF03717">
    <property type="entry name" value="PBP_dimer"/>
    <property type="match status" value="1"/>
</dbReference>
<dbReference type="Pfam" id="PF00905">
    <property type="entry name" value="Transpeptidase"/>
    <property type="match status" value="1"/>
</dbReference>
<dbReference type="Gene3D" id="3.40.710.10">
    <property type="entry name" value="DD-peptidase/beta-lactamase superfamily"/>
    <property type="match status" value="1"/>
</dbReference>
<dbReference type="EMBL" id="DVIQ01000033">
    <property type="protein sequence ID" value="HIS31281.1"/>
    <property type="molecule type" value="Genomic_DNA"/>
</dbReference>
<evidence type="ECO:0000313" key="13">
    <source>
        <dbReference type="EMBL" id="HIS31281.1"/>
    </source>
</evidence>
<dbReference type="GO" id="GO:0071555">
    <property type="term" value="P:cell wall organization"/>
    <property type="evidence" value="ECO:0007669"/>
    <property type="project" value="UniProtKB-KW"/>
</dbReference>
<evidence type="ECO:0000256" key="6">
    <source>
        <dbReference type="ARBA" id="ARBA00022960"/>
    </source>
</evidence>
<dbReference type="InterPro" id="IPR036138">
    <property type="entry name" value="PBP_dimer_sf"/>
</dbReference>
<gene>
    <name evidence="13" type="ORF">IAB44_07010</name>
</gene>
<evidence type="ECO:0000259" key="12">
    <source>
        <dbReference type="Pfam" id="PF03717"/>
    </source>
</evidence>
<comment type="similarity">
    <text evidence="3">Belongs to the transpeptidase family.</text>
</comment>
<proteinExistence type="inferred from homology"/>
<evidence type="ECO:0000256" key="8">
    <source>
        <dbReference type="ARBA" id="ARBA00022989"/>
    </source>
</evidence>
<keyword evidence="10" id="KW-0961">Cell wall biogenesis/degradation</keyword>
<dbReference type="Gene3D" id="1.10.10.1230">
    <property type="entry name" value="Penicillin-binding protein, N-terminal non-catalytic domain, head sub-domain"/>
    <property type="match status" value="1"/>
</dbReference>
<dbReference type="InterPro" id="IPR005311">
    <property type="entry name" value="PBP_dimer"/>
</dbReference>
<dbReference type="InterPro" id="IPR012338">
    <property type="entry name" value="Beta-lactam/transpept-like"/>
</dbReference>
<dbReference type="Gene3D" id="3.90.1310.10">
    <property type="entry name" value="Penicillin-binding protein 2a (Domain 2)"/>
    <property type="match status" value="1"/>
</dbReference>
<evidence type="ECO:0000256" key="4">
    <source>
        <dbReference type="ARBA" id="ARBA00022475"/>
    </source>
</evidence>
<dbReference type="Proteomes" id="UP000823935">
    <property type="component" value="Unassembled WGS sequence"/>
</dbReference>
<dbReference type="SUPFAM" id="SSF56519">
    <property type="entry name" value="Penicillin binding protein dimerisation domain"/>
    <property type="match status" value="1"/>
</dbReference>
<comment type="caution">
    <text evidence="13">The sequence shown here is derived from an EMBL/GenBank/DDBJ whole genome shotgun (WGS) entry which is preliminary data.</text>
</comment>
<evidence type="ECO:0000256" key="7">
    <source>
        <dbReference type="ARBA" id="ARBA00022984"/>
    </source>
</evidence>
<evidence type="ECO:0000313" key="14">
    <source>
        <dbReference type="Proteomes" id="UP000823935"/>
    </source>
</evidence>
<reference evidence="13" key="1">
    <citation type="submission" date="2020-10" db="EMBL/GenBank/DDBJ databases">
        <authorList>
            <person name="Gilroy R."/>
        </authorList>
    </citation>
    <scope>NUCLEOTIDE SEQUENCE</scope>
    <source>
        <strain evidence="13">CHK190-19873</strain>
    </source>
</reference>
<dbReference type="GO" id="GO:0008360">
    <property type="term" value="P:regulation of cell shape"/>
    <property type="evidence" value="ECO:0007669"/>
    <property type="project" value="UniProtKB-KW"/>
</dbReference>
<evidence type="ECO:0000256" key="2">
    <source>
        <dbReference type="ARBA" id="ARBA00004236"/>
    </source>
</evidence>
<feature type="domain" description="Penicillin-binding protein dimerisation" evidence="12">
    <location>
        <begin position="53"/>
        <end position="325"/>
    </location>
</feature>
<evidence type="ECO:0000259" key="11">
    <source>
        <dbReference type="Pfam" id="PF00905"/>
    </source>
</evidence>
<keyword evidence="6" id="KW-0133">Cell shape</keyword>
<evidence type="ECO:0000256" key="3">
    <source>
        <dbReference type="ARBA" id="ARBA00007171"/>
    </source>
</evidence>
<name>A0A9D1ETA7_9FIRM</name>
<dbReference type="PANTHER" id="PTHR30627:SF2">
    <property type="entry name" value="PEPTIDOGLYCAN D,D-TRANSPEPTIDASE MRDA"/>
    <property type="match status" value="1"/>
</dbReference>
<dbReference type="InterPro" id="IPR050515">
    <property type="entry name" value="Beta-lactam/transpept"/>
</dbReference>
<keyword evidence="7" id="KW-0573">Peptidoglycan synthesis</keyword>
<comment type="subcellular location">
    <subcellularLocation>
        <location evidence="2">Cell membrane</location>
    </subcellularLocation>
    <subcellularLocation>
        <location evidence="1">Membrane</location>
        <topology evidence="1">Single-pass membrane protein</topology>
    </subcellularLocation>
</comment>
<reference evidence="13" key="2">
    <citation type="journal article" date="2021" name="PeerJ">
        <title>Extensive microbial diversity within the chicken gut microbiome revealed by metagenomics and culture.</title>
        <authorList>
            <person name="Gilroy R."/>
            <person name="Ravi A."/>
            <person name="Getino M."/>
            <person name="Pursley I."/>
            <person name="Horton D.L."/>
            <person name="Alikhan N.F."/>
            <person name="Baker D."/>
            <person name="Gharbi K."/>
            <person name="Hall N."/>
            <person name="Watson M."/>
            <person name="Adriaenssens E.M."/>
            <person name="Foster-Nyarko E."/>
            <person name="Jarju S."/>
            <person name="Secka A."/>
            <person name="Antonio M."/>
            <person name="Oren A."/>
            <person name="Chaudhuri R.R."/>
            <person name="La Ragione R."/>
            <person name="Hildebrand F."/>
            <person name="Pallen M.J."/>
        </authorList>
    </citation>
    <scope>NUCLEOTIDE SEQUENCE</scope>
    <source>
        <strain evidence="13">CHK190-19873</strain>
    </source>
</reference>
<feature type="domain" description="Penicillin-binding protein transpeptidase" evidence="11">
    <location>
        <begin position="599"/>
        <end position="899"/>
    </location>
</feature>
<dbReference type="GO" id="GO:0071972">
    <property type="term" value="F:peptidoglycan L,D-transpeptidase activity"/>
    <property type="evidence" value="ECO:0007669"/>
    <property type="project" value="TreeGrafter"/>
</dbReference>
<protein>
    <submittedName>
        <fullName evidence="13">Peptidase</fullName>
    </submittedName>
</protein>
<keyword evidence="8" id="KW-1133">Transmembrane helix</keyword>
<keyword evidence="5" id="KW-0812">Transmembrane</keyword>
<dbReference type="SUPFAM" id="SSF56601">
    <property type="entry name" value="beta-lactamase/transpeptidase-like"/>
    <property type="match status" value="1"/>
</dbReference>
<dbReference type="InterPro" id="IPR001460">
    <property type="entry name" value="PCN-bd_Tpept"/>
</dbReference>
<accession>A0A9D1ETA7</accession>
<evidence type="ECO:0000256" key="5">
    <source>
        <dbReference type="ARBA" id="ARBA00022692"/>
    </source>
</evidence>
<dbReference type="AlphaFoldDB" id="A0A9D1ETA7"/>
<dbReference type="GO" id="GO:0005886">
    <property type="term" value="C:plasma membrane"/>
    <property type="evidence" value="ECO:0007669"/>
    <property type="project" value="UniProtKB-SubCell"/>
</dbReference>
<keyword evidence="9" id="KW-0472">Membrane</keyword>
<keyword evidence="4" id="KW-1003">Cell membrane</keyword>
<evidence type="ECO:0000256" key="1">
    <source>
        <dbReference type="ARBA" id="ARBA00004167"/>
    </source>
</evidence>
<dbReference type="PANTHER" id="PTHR30627">
    <property type="entry name" value="PEPTIDOGLYCAN D,D-TRANSPEPTIDASE"/>
    <property type="match status" value="1"/>
</dbReference>
<dbReference type="GO" id="GO:0008658">
    <property type="term" value="F:penicillin binding"/>
    <property type="evidence" value="ECO:0007669"/>
    <property type="project" value="InterPro"/>
</dbReference>
<dbReference type="GO" id="GO:0009252">
    <property type="term" value="P:peptidoglycan biosynthetic process"/>
    <property type="evidence" value="ECO:0007669"/>
    <property type="project" value="UniProtKB-KW"/>
</dbReference>
<evidence type="ECO:0000256" key="10">
    <source>
        <dbReference type="ARBA" id="ARBA00023316"/>
    </source>
</evidence>
<organism evidence="13 14">
    <name type="scientific">Candidatus Limivivens intestinipullorum</name>
    <dbReference type="NCBI Taxonomy" id="2840858"/>
    <lineage>
        <taxon>Bacteria</taxon>
        <taxon>Bacillati</taxon>
        <taxon>Bacillota</taxon>
        <taxon>Clostridia</taxon>
        <taxon>Lachnospirales</taxon>
        <taxon>Lachnospiraceae</taxon>
        <taxon>Lachnospiraceae incertae sedis</taxon>
        <taxon>Candidatus Limivivens</taxon>
    </lineage>
</organism>
<evidence type="ECO:0000256" key="9">
    <source>
        <dbReference type="ARBA" id="ARBA00023136"/>
    </source>
</evidence>
<sequence>MKKREIPRSRILAALFVALTAVLLGRLFVLQIVNGSEYAQNFLLKVKRELTVKGVRGNIYDRNGMLLAGNRRISTITFADNQTYETERERQLALNGRLYRLIRLIEKNGDTVEDFLEIELDENGEPAFTVEGTSLDRFRADIFGRAYIEDMTEEERNAGAGEILAYLAGEDRFCLYSQGGTAYTDREKAQYGLPERFSPKEELQILGIRYGLSLVGYQRYLPVTICAGASEATVAAVLEYQEELAGADVGEDTERVYYGGEAFGSILGYTGKISAQELEGMEEEGYTADSVVGKSGLEQSMDAVLQGKNGSKTVYVDNMGRLLSEEETTAEAEAGSDIYLSIDAGLQTAVYNILEQKIADILTENLINAKTFDKTAVSNTTEIRIPVYDVYSAFFTNGLLDVRRIEAGGVTELEQEISRRIAGERTRVLGSLSEWLAGNREDSGAEAYEELLLEQGDGIVREECAKEAAEFFAGMEEAYTAVDYIREVIANDWLKTELLAGETEYLSSREAYGKAADCMLEALEESEEFDQILYQQMLLSDLITPDEAMSLLYDQGILEQDEDFARWRNGELSAFELVRGKIAAREITPADLALDPCSGSAVVTDTKTGKVLACVSYPSYDSSRLANEMDEDYYYRLSNNAASPLYNRATMQLSAPGSTFKPITVIAGLNEGAIDAYTSVQCDGVFDKVEPVLKCWNRAGHGQITSAAGALQHSCNDYLCETAYRLGTGSDGTFSDETALKLLQEYAVLFDLDKKSGVEIGESTPQVTDSYAIPSAIGQGTNNYSTVQLGRYVNTLANRGNSYRLSLIERIGEEAAKPVLESRIELPDAVWDTVQEGMELYAQNTGIFEGFETPVAGKSGTAEESRVRPDHGLFIGYAPADDPSVSVCVRIVNGYSSENAVSCGREILQEALES</sequence>